<dbReference type="PANTHER" id="PTHR11360">
    <property type="entry name" value="MONOCARBOXYLATE TRANSPORTER"/>
    <property type="match status" value="1"/>
</dbReference>
<dbReference type="Gene3D" id="1.20.1250.20">
    <property type="entry name" value="MFS general substrate transporter like domains"/>
    <property type="match status" value="1"/>
</dbReference>
<keyword evidence="1" id="KW-0812">Transmembrane</keyword>
<dbReference type="InterPro" id="IPR050327">
    <property type="entry name" value="Proton-linked_MCT"/>
</dbReference>
<feature type="transmembrane region" description="Helical" evidence="1">
    <location>
        <begin position="355"/>
        <end position="384"/>
    </location>
</feature>
<keyword evidence="1" id="KW-1133">Transmembrane helix</keyword>
<feature type="transmembrane region" description="Helical" evidence="1">
    <location>
        <begin position="418"/>
        <end position="436"/>
    </location>
</feature>
<feature type="transmembrane region" description="Helical" evidence="1">
    <location>
        <begin position="111"/>
        <end position="139"/>
    </location>
</feature>
<dbReference type="PANTHER" id="PTHR11360:SF284">
    <property type="entry name" value="EG:103B4.3 PROTEIN-RELATED"/>
    <property type="match status" value="1"/>
</dbReference>
<accession>A0ABM1EM42</accession>
<feature type="transmembrane region" description="Helical" evidence="1">
    <location>
        <begin position="175"/>
        <end position="196"/>
    </location>
</feature>
<dbReference type="SUPFAM" id="SSF103473">
    <property type="entry name" value="MFS general substrate transporter"/>
    <property type="match status" value="1"/>
</dbReference>
<gene>
    <name evidence="3" type="primary">LOC106813596</name>
</gene>
<keyword evidence="2" id="KW-1185">Reference proteome</keyword>
<dbReference type="InterPro" id="IPR036259">
    <property type="entry name" value="MFS_trans_sf"/>
</dbReference>
<dbReference type="PROSITE" id="PS51257">
    <property type="entry name" value="PROKAR_LIPOPROTEIN"/>
    <property type="match status" value="1"/>
</dbReference>
<feature type="transmembrane region" description="Helical" evidence="1">
    <location>
        <begin position="146"/>
        <end position="169"/>
    </location>
</feature>
<dbReference type="RefSeq" id="XP_014673263.1">
    <property type="nucleotide sequence ID" value="XM_014817777.1"/>
</dbReference>
<dbReference type="Proteomes" id="UP000695022">
    <property type="component" value="Unplaced"/>
</dbReference>
<reference evidence="3" key="1">
    <citation type="submission" date="2025-08" db="UniProtKB">
        <authorList>
            <consortium name="RefSeq"/>
        </authorList>
    </citation>
    <scope>IDENTIFICATION</scope>
</reference>
<protein>
    <submittedName>
        <fullName evidence="3">Monocarboxylate transporter 12-B-like</fullName>
    </submittedName>
</protein>
<feature type="transmembrane region" description="Helical" evidence="1">
    <location>
        <begin position="324"/>
        <end position="343"/>
    </location>
</feature>
<evidence type="ECO:0000313" key="2">
    <source>
        <dbReference type="Proteomes" id="UP000695022"/>
    </source>
</evidence>
<keyword evidence="1" id="KW-0472">Membrane</keyword>
<sequence>MRRGPPNKDRPPPPDGGWGWVVVFSCSVCMALTMGQARSFGIYLLDIVESLDTDVSRVAPIQGLSQAISMIIGPAASVMIRKIGLRTTGIIGGFLAGLGMILGYISHNLVLLYITVGAINGVGSGIVNIITFGAISAYFEKRVARAIGMAMAGAGLIGLLIPLLVKWLIDEYRYTGAMLINGAIILNIIPLCGLIIPLEELAKADKAAASTPAKPSYNTSLSTSQLLEHSESTVLPETDGMASTNDNVSINVDKREAAGGPPPPPPADKPHTFAWDILKDARFWIICLCLIFGDAAVMNFIIYLPLLSVEIGGDNINEAINVSLSGVISAVNMLAWGALWDFGVFKKPISRQIGFAVLGIVNGIVVGMTGVISSYSFLMVWVIFIQPTLSVGSGSPLHVVIRDIATMEKFPDMFSASGFIRSPFTFLGSIVVGAFYEKMGSSASLVYMLLGGCAMAAGLLGILIPIISLTFYAPPPPPPETVTDKENPTEDTRF</sequence>
<feature type="transmembrane region" description="Helical" evidence="1">
    <location>
        <begin position="83"/>
        <end position="105"/>
    </location>
</feature>
<dbReference type="Pfam" id="PF07690">
    <property type="entry name" value="MFS_1"/>
    <property type="match status" value="1"/>
</dbReference>
<evidence type="ECO:0000313" key="3">
    <source>
        <dbReference type="RefSeq" id="XP_014673263.1"/>
    </source>
</evidence>
<dbReference type="InterPro" id="IPR011701">
    <property type="entry name" value="MFS"/>
</dbReference>
<organism evidence="2 3">
    <name type="scientific">Priapulus caudatus</name>
    <name type="common">Priapulid worm</name>
    <dbReference type="NCBI Taxonomy" id="37621"/>
    <lineage>
        <taxon>Eukaryota</taxon>
        <taxon>Metazoa</taxon>
        <taxon>Ecdysozoa</taxon>
        <taxon>Scalidophora</taxon>
        <taxon>Priapulida</taxon>
        <taxon>Priapulimorpha</taxon>
        <taxon>Priapulimorphida</taxon>
        <taxon>Priapulidae</taxon>
        <taxon>Priapulus</taxon>
    </lineage>
</organism>
<feature type="transmembrane region" description="Helical" evidence="1">
    <location>
        <begin position="283"/>
        <end position="304"/>
    </location>
</feature>
<evidence type="ECO:0000256" key="1">
    <source>
        <dbReference type="SAM" id="Phobius"/>
    </source>
</evidence>
<name>A0ABM1EM42_PRICU</name>
<proteinExistence type="predicted"/>
<dbReference type="GeneID" id="106813596"/>
<feature type="transmembrane region" description="Helical" evidence="1">
    <location>
        <begin position="448"/>
        <end position="473"/>
    </location>
</feature>